<keyword evidence="2" id="KW-0472">Membrane</keyword>
<evidence type="ECO:0000313" key="4">
    <source>
        <dbReference type="Proteomes" id="UP000243876"/>
    </source>
</evidence>
<reference evidence="4" key="1">
    <citation type="submission" date="2015-02" db="EMBL/GenBank/DDBJ databases">
        <authorList>
            <person name="Gon?alves P."/>
        </authorList>
    </citation>
    <scope>NUCLEOTIDE SEQUENCE [LARGE SCALE GENOMIC DNA]</scope>
</reference>
<keyword evidence="4" id="KW-1185">Reference proteome</keyword>
<evidence type="ECO:0000256" key="1">
    <source>
        <dbReference type="SAM" id="MobiDB-lite"/>
    </source>
</evidence>
<evidence type="ECO:0000256" key="2">
    <source>
        <dbReference type="SAM" id="Phobius"/>
    </source>
</evidence>
<evidence type="ECO:0000313" key="3">
    <source>
        <dbReference type="EMBL" id="CEQ39565.1"/>
    </source>
</evidence>
<dbReference type="EMBL" id="CENE01000003">
    <property type="protein sequence ID" value="CEQ39565.1"/>
    <property type="molecule type" value="Genomic_DNA"/>
</dbReference>
<accession>A0A0D6EIW8</accession>
<feature type="region of interest" description="Disordered" evidence="1">
    <location>
        <begin position="210"/>
        <end position="271"/>
    </location>
</feature>
<dbReference type="AlphaFoldDB" id="A0A0D6EIW8"/>
<keyword evidence="2" id="KW-0812">Transmembrane</keyword>
<sequence length="419" mass="45736">MDPFEAFAPVQVDPSKPAPPPAKIRPYDANTDLKLVSSSLANRIALFKPVSLIICLALAHILTTTLTSGYPALIHNYFYSTPKPVNPDAPLIQTIADLFMLLPLFLGPPIIVLAVFELRHRALFEAEMRRAIGEEDLRSVETYYGAIKEGENSDDTKSKAKKDEAATVTGQQPEQRKGFWVLEYDNRLIGAIGLDGRKPGQPLESIIDQIGASNEKDKKDENETAASIESSSTTATAPFDSLRSRSTLKSLTPATSSSMAPSLSVTPPTPSSGVIPYPFPLNASPLPEGTLHLRRFATSLSFRSADIEDDLLDFAAREAFEPLAAPDAPSPAKQLVLALRPTVQKDLRKRLENHGWILVPRGSELEVPLVGHAAGTVAVPKSFGEMALEAIWPLSLEVRTMVLKRSTWEDKRKDKPATQ</sequence>
<organism evidence="3 4">
    <name type="scientific">Sporidiobolus salmonicolor</name>
    <name type="common">Yeast-like fungus</name>
    <name type="synonym">Sporobolomyces salmonicolor</name>
    <dbReference type="NCBI Taxonomy" id="5005"/>
    <lineage>
        <taxon>Eukaryota</taxon>
        <taxon>Fungi</taxon>
        <taxon>Dikarya</taxon>
        <taxon>Basidiomycota</taxon>
        <taxon>Pucciniomycotina</taxon>
        <taxon>Microbotryomycetes</taxon>
        <taxon>Sporidiobolales</taxon>
        <taxon>Sporidiobolaceae</taxon>
        <taxon>Sporobolomyces</taxon>
    </lineage>
</organism>
<feature type="transmembrane region" description="Helical" evidence="2">
    <location>
        <begin position="94"/>
        <end position="116"/>
    </location>
</feature>
<feature type="transmembrane region" description="Helical" evidence="2">
    <location>
        <begin position="50"/>
        <end position="74"/>
    </location>
</feature>
<name>A0A0D6EIW8_SPOSA</name>
<feature type="compositionally biased region" description="Low complexity" evidence="1">
    <location>
        <begin position="224"/>
        <end position="237"/>
    </location>
</feature>
<feature type="compositionally biased region" description="Basic and acidic residues" evidence="1">
    <location>
        <begin position="151"/>
        <end position="165"/>
    </location>
</feature>
<protein>
    <submittedName>
        <fullName evidence="3">SPOSA6832_01091-mRNA-1:cds</fullName>
    </submittedName>
</protein>
<feature type="region of interest" description="Disordered" evidence="1">
    <location>
        <begin position="151"/>
        <end position="172"/>
    </location>
</feature>
<keyword evidence="2" id="KW-1133">Transmembrane helix</keyword>
<feature type="region of interest" description="Disordered" evidence="1">
    <location>
        <begin position="1"/>
        <end position="21"/>
    </location>
</feature>
<dbReference type="OrthoDB" id="2564232at2759"/>
<proteinExistence type="predicted"/>
<gene>
    <name evidence="3" type="primary">SPOSA6832_01091</name>
</gene>
<dbReference type="Proteomes" id="UP000243876">
    <property type="component" value="Unassembled WGS sequence"/>
</dbReference>